<dbReference type="InterPro" id="IPR036457">
    <property type="entry name" value="PPM-type-like_dom_sf"/>
</dbReference>
<dbReference type="InterPro" id="IPR001932">
    <property type="entry name" value="PPM-type_phosphatase-like_dom"/>
</dbReference>
<dbReference type="PROSITE" id="PS51746">
    <property type="entry name" value="PPM_2"/>
    <property type="match status" value="1"/>
</dbReference>
<dbReference type="SMART" id="SM00332">
    <property type="entry name" value="PP2Cc"/>
    <property type="match status" value="1"/>
</dbReference>
<evidence type="ECO:0000259" key="1">
    <source>
        <dbReference type="PROSITE" id="PS51746"/>
    </source>
</evidence>
<dbReference type="EMBL" id="JBHSGN010000161">
    <property type="protein sequence ID" value="MFC4676882.1"/>
    <property type="molecule type" value="Genomic_DNA"/>
</dbReference>
<reference evidence="3" key="1">
    <citation type="journal article" date="2019" name="Int. J. Syst. Evol. Microbiol.">
        <title>The Global Catalogue of Microorganisms (GCM) 10K type strain sequencing project: providing services to taxonomists for standard genome sequencing and annotation.</title>
        <authorList>
            <consortium name="The Broad Institute Genomics Platform"/>
            <consortium name="The Broad Institute Genome Sequencing Center for Infectious Disease"/>
            <person name="Wu L."/>
            <person name="Ma J."/>
        </authorList>
    </citation>
    <scope>NUCLEOTIDE SEQUENCE [LARGE SCALE GENOMIC DNA]</scope>
    <source>
        <strain evidence="3">CCUG 66188</strain>
    </source>
</reference>
<dbReference type="CDD" id="cd00143">
    <property type="entry name" value="PP2Cc"/>
    <property type="match status" value="1"/>
</dbReference>
<dbReference type="EC" id="3.1.3.16" evidence="2"/>
<protein>
    <submittedName>
        <fullName evidence="2">PP2C family protein-serine/threonine phosphatase</fullName>
        <ecNumber evidence="2">3.1.3.16</ecNumber>
    </submittedName>
</protein>
<evidence type="ECO:0000313" key="2">
    <source>
        <dbReference type="EMBL" id="MFC4676882.1"/>
    </source>
</evidence>
<dbReference type="RefSeq" id="WP_380001536.1">
    <property type="nucleotide sequence ID" value="NZ_JBHSGN010000161.1"/>
</dbReference>
<accession>A0ABV9L3Q7</accession>
<gene>
    <name evidence="2" type="ORF">ACFO6W_24685</name>
</gene>
<comment type="caution">
    <text evidence="2">The sequence shown here is derived from an EMBL/GenBank/DDBJ whole genome shotgun (WGS) entry which is preliminary data.</text>
</comment>
<feature type="domain" description="PPM-type phosphatase" evidence="1">
    <location>
        <begin position="2"/>
        <end position="228"/>
    </location>
</feature>
<sequence>MKIYSFSGKGKRETNEDIYVNIEFEKHSSLHIIADGMGGYSFGEIAAHTAVNSIVNYLLERYQSPDIEKNIRESLAIANDEIKTKQKELHSKLGATIAGIYINQGITYAFWLGDVQIYHFRNQELIFISENHSLINEMKKNGSVSSRDIERYGNVVTKSLSGTVVAEAVEVVALELKQNDIIFICSDGLYNSINPKSLVLLSDNELDEKMKLVENSIDDNYTLIRLVV</sequence>
<dbReference type="Pfam" id="PF13672">
    <property type="entry name" value="PP2C_2"/>
    <property type="match status" value="1"/>
</dbReference>
<organism evidence="2 3">
    <name type="scientific">Dysgonomonas termitidis</name>
    <dbReference type="NCBI Taxonomy" id="1516126"/>
    <lineage>
        <taxon>Bacteria</taxon>
        <taxon>Pseudomonadati</taxon>
        <taxon>Bacteroidota</taxon>
        <taxon>Bacteroidia</taxon>
        <taxon>Bacteroidales</taxon>
        <taxon>Dysgonomonadaceae</taxon>
        <taxon>Dysgonomonas</taxon>
    </lineage>
</organism>
<dbReference type="Gene3D" id="3.60.40.10">
    <property type="entry name" value="PPM-type phosphatase domain"/>
    <property type="match status" value="1"/>
</dbReference>
<dbReference type="GO" id="GO:0004722">
    <property type="term" value="F:protein serine/threonine phosphatase activity"/>
    <property type="evidence" value="ECO:0007669"/>
    <property type="project" value="UniProtKB-EC"/>
</dbReference>
<keyword evidence="2" id="KW-0378">Hydrolase</keyword>
<proteinExistence type="predicted"/>
<dbReference type="SUPFAM" id="SSF81606">
    <property type="entry name" value="PP2C-like"/>
    <property type="match status" value="1"/>
</dbReference>
<dbReference type="SMART" id="SM00331">
    <property type="entry name" value="PP2C_SIG"/>
    <property type="match status" value="1"/>
</dbReference>
<name>A0ABV9L3Q7_9BACT</name>
<dbReference type="Proteomes" id="UP001596023">
    <property type="component" value="Unassembled WGS sequence"/>
</dbReference>
<evidence type="ECO:0000313" key="3">
    <source>
        <dbReference type="Proteomes" id="UP001596023"/>
    </source>
</evidence>
<keyword evidence="3" id="KW-1185">Reference proteome</keyword>